<gene>
    <name evidence="2" type="ORF">J2Z43_000735</name>
</gene>
<keyword evidence="3" id="KW-1185">Reference proteome</keyword>
<dbReference type="Proteomes" id="UP000767291">
    <property type="component" value="Unassembled WGS sequence"/>
</dbReference>
<dbReference type="RefSeq" id="WP_234925953.1">
    <property type="nucleotide sequence ID" value="NZ_BAAACS010000017.1"/>
</dbReference>
<dbReference type="InterPro" id="IPR011330">
    <property type="entry name" value="Glyco_hydro/deAcase_b/a-brl"/>
</dbReference>
<organism evidence="2 3">
    <name type="scientific">Metaclostridioides mangenotii</name>
    <dbReference type="NCBI Taxonomy" id="1540"/>
    <lineage>
        <taxon>Bacteria</taxon>
        <taxon>Bacillati</taxon>
        <taxon>Bacillota</taxon>
        <taxon>Clostridia</taxon>
        <taxon>Peptostreptococcales</taxon>
        <taxon>Peptostreptococcaceae</taxon>
        <taxon>Metaclostridioides</taxon>
    </lineage>
</organism>
<dbReference type="EMBL" id="JAGGJX010000001">
    <property type="protein sequence ID" value="MBP1854345.1"/>
    <property type="molecule type" value="Genomic_DNA"/>
</dbReference>
<dbReference type="InterPro" id="IPR002509">
    <property type="entry name" value="NODB_dom"/>
</dbReference>
<evidence type="ECO:0000259" key="1">
    <source>
        <dbReference type="PROSITE" id="PS51677"/>
    </source>
</evidence>
<sequence length="248" mass="28036">MKKLNISMKPIKVTFKSSVIVVLGILLSMGLYACDKDGAKETVKMKEADNIVVDHGSREKKVVALTFDDGPHPKETDQVLDVLKEYDIKGTFFIAGKHAEWYKKPLIRASKEGHEIGNHTFNHYDISTLSSEQLEEEILKCEEAIKSVTGKKTKLFRPPFGSYRKNNLVEIAEKNGYKIVLWTGFDAKDWKNPSAGDIADNIYKNVKNGDIILLHDYGTKNTVEALKILIPKMKKDGYRFTTVSELIK</sequence>
<dbReference type="Gene3D" id="3.20.20.370">
    <property type="entry name" value="Glycoside hydrolase/deacetylase"/>
    <property type="match status" value="1"/>
</dbReference>
<protein>
    <submittedName>
        <fullName evidence="2">Polysaccharide deacetylase family sporulation protein PdaB</fullName>
    </submittedName>
</protein>
<dbReference type="CDD" id="cd10917">
    <property type="entry name" value="CE4_NodB_like_6s_7s"/>
    <property type="match status" value="1"/>
</dbReference>
<dbReference type="SUPFAM" id="SSF88713">
    <property type="entry name" value="Glycoside hydrolase/deacetylase"/>
    <property type="match status" value="1"/>
</dbReference>
<accession>A0ABS4E8S9</accession>
<proteinExistence type="predicted"/>
<dbReference type="Pfam" id="PF01522">
    <property type="entry name" value="Polysacc_deac_1"/>
    <property type="match status" value="1"/>
</dbReference>
<dbReference type="PANTHER" id="PTHR10587">
    <property type="entry name" value="GLYCOSYL TRANSFERASE-RELATED"/>
    <property type="match status" value="1"/>
</dbReference>
<evidence type="ECO:0000313" key="2">
    <source>
        <dbReference type="EMBL" id="MBP1854345.1"/>
    </source>
</evidence>
<name>A0ABS4E8S9_9FIRM</name>
<dbReference type="PROSITE" id="PS51257">
    <property type="entry name" value="PROKAR_LIPOPROTEIN"/>
    <property type="match status" value="1"/>
</dbReference>
<reference evidence="2 3" key="1">
    <citation type="submission" date="2021-03" db="EMBL/GenBank/DDBJ databases">
        <title>Genomic Encyclopedia of Type Strains, Phase IV (KMG-IV): sequencing the most valuable type-strain genomes for metagenomic binning, comparative biology and taxonomic classification.</title>
        <authorList>
            <person name="Goeker M."/>
        </authorList>
    </citation>
    <scope>NUCLEOTIDE SEQUENCE [LARGE SCALE GENOMIC DNA]</scope>
    <source>
        <strain evidence="2 3">DSM 1289</strain>
    </source>
</reference>
<feature type="domain" description="NodB homology" evidence="1">
    <location>
        <begin position="61"/>
        <end position="241"/>
    </location>
</feature>
<comment type="caution">
    <text evidence="2">The sequence shown here is derived from an EMBL/GenBank/DDBJ whole genome shotgun (WGS) entry which is preliminary data.</text>
</comment>
<dbReference type="InterPro" id="IPR050248">
    <property type="entry name" value="Polysacc_deacetylase_ArnD"/>
</dbReference>
<evidence type="ECO:0000313" key="3">
    <source>
        <dbReference type="Proteomes" id="UP000767291"/>
    </source>
</evidence>
<dbReference type="PROSITE" id="PS51677">
    <property type="entry name" value="NODB"/>
    <property type="match status" value="1"/>
</dbReference>